<evidence type="ECO:0000313" key="1">
    <source>
        <dbReference type="EMBL" id="KAK8514421.1"/>
    </source>
</evidence>
<protein>
    <submittedName>
        <fullName evidence="1">Uncharacterized protein</fullName>
    </submittedName>
</protein>
<proteinExistence type="predicted"/>
<name>A0ABR2C6M7_9ROSI</name>
<comment type="caution">
    <text evidence="1">The sequence shown here is derived from an EMBL/GenBank/DDBJ whole genome shotgun (WGS) entry which is preliminary data.</text>
</comment>
<reference evidence="1 2" key="1">
    <citation type="journal article" date="2024" name="G3 (Bethesda)">
        <title>Genome assembly of Hibiscus sabdariffa L. provides insights into metabolisms of medicinal natural products.</title>
        <authorList>
            <person name="Kim T."/>
        </authorList>
    </citation>
    <scope>NUCLEOTIDE SEQUENCE [LARGE SCALE GENOMIC DNA]</scope>
    <source>
        <strain evidence="1">TK-2024</strain>
        <tissue evidence="1">Old leaves</tissue>
    </source>
</reference>
<sequence>MPPHEDYNLFATEYQSKSQFLLRIRPKRRERRKKDGWMDGWMKRGRREGDGWQPILRPVLANRSTERKPIHEYSYSILGRST</sequence>
<organism evidence="1 2">
    <name type="scientific">Hibiscus sabdariffa</name>
    <name type="common">roselle</name>
    <dbReference type="NCBI Taxonomy" id="183260"/>
    <lineage>
        <taxon>Eukaryota</taxon>
        <taxon>Viridiplantae</taxon>
        <taxon>Streptophyta</taxon>
        <taxon>Embryophyta</taxon>
        <taxon>Tracheophyta</taxon>
        <taxon>Spermatophyta</taxon>
        <taxon>Magnoliopsida</taxon>
        <taxon>eudicotyledons</taxon>
        <taxon>Gunneridae</taxon>
        <taxon>Pentapetalae</taxon>
        <taxon>rosids</taxon>
        <taxon>malvids</taxon>
        <taxon>Malvales</taxon>
        <taxon>Malvaceae</taxon>
        <taxon>Malvoideae</taxon>
        <taxon>Hibiscus</taxon>
    </lineage>
</organism>
<accession>A0ABR2C6M7</accession>
<dbReference type="EMBL" id="JBBPBM010000067">
    <property type="protein sequence ID" value="KAK8514421.1"/>
    <property type="molecule type" value="Genomic_DNA"/>
</dbReference>
<keyword evidence="2" id="KW-1185">Reference proteome</keyword>
<gene>
    <name evidence="1" type="ORF">V6N12_009127</name>
</gene>
<evidence type="ECO:0000313" key="2">
    <source>
        <dbReference type="Proteomes" id="UP001472677"/>
    </source>
</evidence>
<dbReference type="Proteomes" id="UP001472677">
    <property type="component" value="Unassembled WGS sequence"/>
</dbReference>